<dbReference type="AlphaFoldDB" id="A2SDG6"/>
<dbReference type="eggNOG" id="COG3073">
    <property type="taxonomic scope" value="Bacteria"/>
</dbReference>
<name>A2SDG6_METPP</name>
<evidence type="ECO:0000259" key="1">
    <source>
        <dbReference type="Pfam" id="PF03872"/>
    </source>
</evidence>
<dbReference type="KEGG" id="mpt:Mpe_A0643"/>
<organism evidence="2 3">
    <name type="scientific">Methylibium petroleiphilum (strain ATCC BAA-1232 / LMG 22953 / PM1)</name>
    <dbReference type="NCBI Taxonomy" id="420662"/>
    <lineage>
        <taxon>Bacteria</taxon>
        <taxon>Pseudomonadati</taxon>
        <taxon>Pseudomonadota</taxon>
        <taxon>Betaproteobacteria</taxon>
        <taxon>Burkholderiales</taxon>
        <taxon>Sphaerotilaceae</taxon>
        <taxon>Methylibium</taxon>
    </lineage>
</organism>
<evidence type="ECO:0000313" key="2">
    <source>
        <dbReference type="EMBL" id="ABM93605.1"/>
    </source>
</evidence>
<dbReference type="SUPFAM" id="SSF89069">
    <property type="entry name" value="N-terminal, cytoplasmic domain of anti-sigmaE factor RseA"/>
    <property type="match status" value="1"/>
</dbReference>
<dbReference type="Pfam" id="PF03872">
    <property type="entry name" value="RseA_N"/>
    <property type="match status" value="1"/>
</dbReference>
<proteinExistence type="predicted"/>
<dbReference type="PANTHER" id="PTHR38104">
    <property type="match status" value="1"/>
</dbReference>
<accession>A2SDG6</accession>
<dbReference type="HOGENOM" id="CLU_081225_0_0_4"/>
<sequence>MSNVENLQGAEALSALVDGEADAGTAASLSARWRDEAALRERWHSYQLIGDVLRSEELAGGGRDAAFLQRLRAQLDREPVVLAPRADRVAEESAAALPRQRAAGGGLRRWATPAAVAAGFLAVIGSLAVTRLSGPQADAPQLAQAPVVPAEAPQRVVLSAPADQVEPASGVLIRDARLDQYLAAHKQFGGSSALSVPSGFLRSATYDGATAAAR</sequence>
<keyword evidence="2" id="KW-0472">Membrane</keyword>
<dbReference type="Gene3D" id="1.10.10.880">
    <property type="entry name" value="Anti sigma-E protein RseA, N-terminal domain"/>
    <property type="match status" value="1"/>
</dbReference>
<dbReference type="CDD" id="cd16328">
    <property type="entry name" value="RseA_N"/>
    <property type="match status" value="1"/>
</dbReference>
<keyword evidence="3" id="KW-1185">Reference proteome</keyword>
<feature type="domain" description="Anti sigma-E protein RseA N-terminal" evidence="1">
    <location>
        <begin position="10"/>
        <end position="87"/>
    </location>
</feature>
<dbReference type="GO" id="GO:0016989">
    <property type="term" value="F:sigma factor antagonist activity"/>
    <property type="evidence" value="ECO:0007669"/>
    <property type="project" value="InterPro"/>
</dbReference>
<reference evidence="2 3" key="1">
    <citation type="journal article" date="2007" name="J. Bacteriol.">
        <title>Whole-genome analysis of the methyl tert-butyl ether-degrading beta-proteobacterium Methylibium petroleiphilum PM1.</title>
        <authorList>
            <person name="Kane S.R."/>
            <person name="Chakicherla A.Y."/>
            <person name="Chain P.S.G."/>
            <person name="Schmidt R."/>
            <person name="Shin M.W."/>
            <person name="Legler T.C."/>
            <person name="Scow K.M."/>
            <person name="Larimer F.W."/>
            <person name="Lucas S.M."/>
            <person name="Richardson P.M."/>
            <person name="Hristova K.R."/>
        </authorList>
    </citation>
    <scope>NUCLEOTIDE SEQUENCE [LARGE SCALE GENOMIC DNA]</scope>
    <source>
        <strain evidence="3">ATCC BAA-1232 / LMG 22953 / PM1</strain>
    </source>
</reference>
<dbReference type="Proteomes" id="UP000000366">
    <property type="component" value="Chromosome"/>
</dbReference>
<evidence type="ECO:0000313" key="3">
    <source>
        <dbReference type="Proteomes" id="UP000000366"/>
    </source>
</evidence>
<dbReference type="STRING" id="420662.Mpe_A0643"/>
<keyword evidence="2" id="KW-0812">Transmembrane</keyword>
<dbReference type="EMBL" id="CP000555">
    <property type="protein sequence ID" value="ABM93605.1"/>
    <property type="molecule type" value="Genomic_DNA"/>
</dbReference>
<dbReference type="InterPro" id="IPR036147">
    <property type="entry name" value="Anti-sigma_E_RseA_N_sf"/>
</dbReference>
<dbReference type="RefSeq" id="WP_011828243.1">
    <property type="nucleotide sequence ID" value="NC_008825.1"/>
</dbReference>
<dbReference type="InterPro" id="IPR005572">
    <property type="entry name" value="Anti-sigma_E_RseA_N"/>
</dbReference>
<dbReference type="PANTHER" id="PTHR38104:SF1">
    <property type="entry name" value="ANTI-SIGMA-E FACTOR RSEA"/>
    <property type="match status" value="1"/>
</dbReference>
<gene>
    <name evidence="2" type="ordered locus">Mpe_A0643</name>
</gene>
<dbReference type="InterPro" id="IPR052383">
    <property type="entry name" value="Anti-sigma-E_RseA-like"/>
</dbReference>
<protein>
    <submittedName>
        <fullName evidence="2">Putative transmembrane sigma-E factor negative regulatory transcription regulator protein</fullName>
    </submittedName>
</protein>